<accession>A0ABT3Y4I5</accession>
<dbReference type="EMBL" id="JAOVZV010000014">
    <property type="protein sequence ID" value="MCX8533068.1"/>
    <property type="molecule type" value="Genomic_DNA"/>
</dbReference>
<name>A0ABT3Y4I5_9FLAO</name>
<dbReference type="RefSeq" id="WP_267281589.1">
    <property type="nucleotide sequence ID" value="NZ_JAOVZV010000014.1"/>
</dbReference>
<dbReference type="Proteomes" id="UP001070176">
    <property type="component" value="Unassembled WGS sequence"/>
</dbReference>
<gene>
    <name evidence="1" type="ORF">OEA66_11975</name>
</gene>
<evidence type="ECO:0000313" key="1">
    <source>
        <dbReference type="EMBL" id="MCX8533068.1"/>
    </source>
</evidence>
<sequence length="121" mass="13993">METKYASFPPFKKELKEHFGYLSFNVTLINLDVIGIRLLGKFKDEVVVIIFRGAAKTGFMYEGSALTEEQVIKVYKDVPECFNDLTSYEEKFAGRLEVLAPQKDNYVFINEMEIVRKIKPI</sequence>
<keyword evidence="2" id="KW-1185">Reference proteome</keyword>
<protein>
    <submittedName>
        <fullName evidence="1">Uncharacterized protein</fullName>
    </submittedName>
</protein>
<reference evidence="1" key="1">
    <citation type="submission" date="2022-10" db="EMBL/GenBank/DDBJ databases">
        <title>Chryseobacterium sp. nov., a novel bacterial species.</title>
        <authorList>
            <person name="Cao Y."/>
        </authorList>
    </citation>
    <scope>NUCLEOTIDE SEQUENCE</scope>
    <source>
        <strain evidence="1">KC 927</strain>
    </source>
</reference>
<comment type="caution">
    <text evidence="1">The sequence shown here is derived from an EMBL/GenBank/DDBJ whole genome shotgun (WGS) entry which is preliminary data.</text>
</comment>
<organism evidence="1 2">
    <name type="scientific">Chryseobacterium luquanense</name>
    <dbReference type="NCBI Taxonomy" id="2983766"/>
    <lineage>
        <taxon>Bacteria</taxon>
        <taxon>Pseudomonadati</taxon>
        <taxon>Bacteroidota</taxon>
        <taxon>Flavobacteriia</taxon>
        <taxon>Flavobacteriales</taxon>
        <taxon>Weeksellaceae</taxon>
        <taxon>Chryseobacterium group</taxon>
        <taxon>Chryseobacterium</taxon>
    </lineage>
</organism>
<proteinExistence type="predicted"/>
<evidence type="ECO:0000313" key="2">
    <source>
        <dbReference type="Proteomes" id="UP001070176"/>
    </source>
</evidence>